<feature type="domain" description="UmuC" evidence="16">
    <location>
        <begin position="14"/>
        <end position="253"/>
    </location>
</feature>
<dbReference type="FunFam" id="3.30.1490.100:FF:000006">
    <property type="entry name" value="DNA polymerase eta"/>
    <property type="match status" value="1"/>
</dbReference>
<dbReference type="Pfam" id="PF21704">
    <property type="entry name" value="POLH-Rev1_HhH"/>
    <property type="match status" value="1"/>
</dbReference>
<comment type="cofactor">
    <cofactor evidence="2">
        <name>Mg(2+)</name>
        <dbReference type="ChEBI" id="CHEBI:18420"/>
    </cofactor>
</comment>
<dbReference type="InterPro" id="IPR017961">
    <property type="entry name" value="DNA_pol_Y-fam_little_finger"/>
</dbReference>
<keyword evidence="7" id="KW-0548">Nucleotidyltransferase</keyword>
<accession>A0A6I9QID9</accession>
<dbReference type="FunFam" id="1.10.150.20:FF:000014">
    <property type="entry name" value="Polymerase (DNA directed), eta"/>
    <property type="match status" value="1"/>
</dbReference>
<dbReference type="Pfam" id="PF00817">
    <property type="entry name" value="IMS"/>
    <property type="match status" value="1"/>
</dbReference>
<evidence type="ECO:0000256" key="9">
    <source>
        <dbReference type="ARBA" id="ARBA00022763"/>
    </source>
</evidence>
<dbReference type="GeneID" id="105035291"/>
<keyword evidence="17" id="KW-1185">Reference proteome</keyword>
<sequence>MPIARPEPKDARVIAHVDMDCFYVQAEQRKNPELRGLPTAVVQYNSWKGGALIAVSYEARRFGVKRSMRGDEAKKVCPNIQLIQVPVARGKADLNLYRNAGSEVVSILATKGRCERASIDEVYLDLTDAAKSMLLETPLEVLEAIDEEALKSHILGVTNDIADREGNVREWLCRSDADHEDKLLACGAIIIAQLRTKVLEETKFTCSAGIAHNKMLAKLASAMHKPAQQTVVPSSSVKDLLASLPVKKMKQLGGKLGSSLQTDLEVKTVGDLLQFTEEQLQEHYGINTGTWLWNIARGINGEEVEDRLLPKSHGCGKTFPGPQALKTTASVENWLNQLCEELSERIQSDLDQNKRLAHMLTLHAKAFKVNDLGSHKKFPSKSCPLRYGTAKIQEDAMKLFVSGLREFLGSQNVGWGVTSLSVTASKLLDIPHGTSIVRFLQDKNASISLAGSNVSMEEIVPLPPADQNGKQNEGASEKIGDNNDTLVQDKALRRRGTWTRKPKDKAKCSILNFFQGSNSSSWTTKEALDGSFQDHAPLSSSGNQLYSGVNKIEQQGGPAEANNGTGAHPNQTGQKIDTWTFNIEDIDPSVIDELPLEIQSEVQGWLQPPKCANKRGSNIEGSNSSRMFKDHAPLSSSANQHYSGANKIEQKGGPAEANNDTDTHPDQSGQKFDTWTFKIADIDPSIIDELPLEIQREVQGGLQSPKHANTSKRGSSIESSNSSSCMTKEALDGFFKDHAPLSSSGSQNHSGTNKIEQGGPTKANNSTSAHPNQTGQKFDTWTFNIEDIDPSIIDELPLEIQREVQGWLRIHKRANTSKRGSSIVHYFSSAKKS</sequence>
<organism evidence="17 18">
    <name type="scientific">Elaeis guineensis var. tenera</name>
    <name type="common">Oil palm</name>
    <dbReference type="NCBI Taxonomy" id="51953"/>
    <lineage>
        <taxon>Eukaryota</taxon>
        <taxon>Viridiplantae</taxon>
        <taxon>Streptophyta</taxon>
        <taxon>Embryophyta</taxon>
        <taxon>Tracheophyta</taxon>
        <taxon>Spermatophyta</taxon>
        <taxon>Magnoliopsida</taxon>
        <taxon>Liliopsida</taxon>
        <taxon>Arecaceae</taxon>
        <taxon>Arecoideae</taxon>
        <taxon>Cocoseae</taxon>
        <taxon>Elaeidinae</taxon>
        <taxon>Elaeis</taxon>
    </lineage>
</organism>
<dbReference type="Proteomes" id="UP000504607">
    <property type="component" value="Unplaced"/>
</dbReference>
<feature type="region of interest" description="Disordered" evidence="15">
    <location>
        <begin position="700"/>
        <end position="723"/>
    </location>
</feature>
<feature type="compositionally biased region" description="Polar residues" evidence="15">
    <location>
        <begin position="741"/>
        <end position="755"/>
    </location>
</feature>
<feature type="compositionally biased region" description="Low complexity" evidence="15">
    <location>
        <begin position="711"/>
        <end position="723"/>
    </location>
</feature>
<evidence type="ECO:0000259" key="16">
    <source>
        <dbReference type="PROSITE" id="PS50173"/>
    </source>
</evidence>
<dbReference type="PANTHER" id="PTHR45873:SF1">
    <property type="entry name" value="DNA POLYMERASE ETA"/>
    <property type="match status" value="1"/>
</dbReference>
<evidence type="ECO:0000256" key="13">
    <source>
        <dbReference type="ARBA" id="ARBA00044975"/>
    </source>
</evidence>
<keyword evidence="10" id="KW-0460">Magnesium</keyword>
<dbReference type="GO" id="GO:0005657">
    <property type="term" value="C:replication fork"/>
    <property type="evidence" value="ECO:0007669"/>
    <property type="project" value="TreeGrafter"/>
</dbReference>
<feature type="region of interest" description="Disordered" evidence="15">
    <location>
        <begin position="736"/>
        <end position="778"/>
    </location>
</feature>
<dbReference type="GO" id="GO:0003684">
    <property type="term" value="F:damaged DNA binding"/>
    <property type="evidence" value="ECO:0007669"/>
    <property type="project" value="InterPro"/>
</dbReference>
<evidence type="ECO:0000256" key="2">
    <source>
        <dbReference type="ARBA" id="ARBA00001946"/>
    </source>
</evidence>
<dbReference type="OrthoDB" id="5723at2759"/>
<dbReference type="KEGG" id="egu:105035291"/>
<evidence type="ECO:0000256" key="11">
    <source>
        <dbReference type="ARBA" id="ARBA00023204"/>
    </source>
</evidence>
<dbReference type="PIRSF" id="PIRSF036603">
    <property type="entry name" value="DPol_eta"/>
    <property type="match status" value="1"/>
</dbReference>
<dbReference type="InParanoid" id="A0A6I9QID9"/>
<dbReference type="SUPFAM" id="SSF100879">
    <property type="entry name" value="Lesion bypass DNA polymerase (Y-family), little finger domain"/>
    <property type="match status" value="1"/>
</dbReference>
<comment type="similarity">
    <text evidence="4">Belongs to the DNA polymerase type-Y family.</text>
</comment>
<dbReference type="InterPro" id="IPR001126">
    <property type="entry name" value="UmuC"/>
</dbReference>
<feature type="compositionally biased region" description="Polar residues" evidence="15">
    <location>
        <begin position="762"/>
        <end position="778"/>
    </location>
</feature>
<dbReference type="InterPro" id="IPR025527">
    <property type="entry name" value="HUWE1/Rev1_UBM"/>
</dbReference>
<evidence type="ECO:0000256" key="15">
    <source>
        <dbReference type="SAM" id="MobiDB-lite"/>
    </source>
</evidence>
<feature type="region of interest" description="Disordered" evidence="15">
    <location>
        <begin position="607"/>
        <end position="671"/>
    </location>
</feature>
<dbReference type="Gene3D" id="3.30.1490.100">
    <property type="entry name" value="DNA polymerase, Y-family, little finger domain"/>
    <property type="match status" value="1"/>
</dbReference>
<reference evidence="18" key="1">
    <citation type="submission" date="2025-08" db="UniProtKB">
        <authorList>
            <consortium name="RefSeq"/>
        </authorList>
    </citation>
    <scope>IDENTIFICATION</scope>
</reference>
<evidence type="ECO:0000313" key="17">
    <source>
        <dbReference type="Proteomes" id="UP000504607"/>
    </source>
</evidence>
<dbReference type="Gene3D" id="3.30.70.270">
    <property type="match status" value="1"/>
</dbReference>
<evidence type="ECO:0000256" key="5">
    <source>
        <dbReference type="ARBA" id="ARBA00012417"/>
    </source>
</evidence>
<dbReference type="PROSITE" id="PS50173">
    <property type="entry name" value="UMUC"/>
    <property type="match status" value="1"/>
</dbReference>
<dbReference type="InterPro" id="IPR052230">
    <property type="entry name" value="DNA_polymerase_eta"/>
</dbReference>
<dbReference type="GO" id="GO:0009411">
    <property type="term" value="P:response to UV"/>
    <property type="evidence" value="ECO:0007669"/>
    <property type="project" value="UniProtKB-ARBA"/>
</dbReference>
<evidence type="ECO:0000256" key="7">
    <source>
        <dbReference type="ARBA" id="ARBA00022695"/>
    </source>
</evidence>
<dbReference type="PANTHER" id="PTHR45873">
    <property type="entry name" value="DNA POLYMERASE ETA"/>
    <property type="match status" value="1"/>
</dbReference>
<name>A0A6I9QID9_ELAGV</name>
<keyword evidence="12" id="KW-0539">Nucleus</keyword>
<dbReference type="InterPro" id="IPR036775">
    <property type="entry name" value="DNA_pol_Y-fam_lit_finger_sf"/>
</dbReference>
<comment type="cofactor">
    <cofactor evidence="1">
        <name>Mn(2+)</name>
        <dbReference type="ChEBI" id="CHEBI:29035"/>
    </cofactor>
</comment>
<dbReference type="InterPro" id="IPR043502">
    <property type="entry name" value="DNA/RNA_pol_sf"/>
</dbReference>
<dbReference type="Gene3D" id="1.10.150.20">
    <property type="entry name" value="5' to 3' exonuclease, C-terminal subdomain"/>
    <property type="match status" value="1"/>
</dbReference>
<feature type="compositionally biased region" description="Polar residues" evidence="15">
    <location>
        <begin position="634"/>
        <end position="643"/>
    </location>
</feature>
<gene>
    <name evidence="18" type="primary">LOC105035291</name>
</gene>
<proteinExistence type="inferred from homology"/>
<dbReference type="Pfam" id="PF11799">
    <property type="entry name" value="IMS_C"/>
    <property type="match status" value="1"/>
</dbReference>
<dbReference type="GO" id="GO:0003887">
    <property type="term" value="F:DNA-directed DNA polymerase activity"/>
    <property type="evidence" value="ECO:0007669"/>
    <property type="project" value="UniProtKB-EC"/>
</dbReference>
<dbReference type="FunFam" id="3.40.1170.60:FF:000003">
    <property type="entry name" value="DNA polymerase eta"/>
    <property type="match status" value="1"/>
</dbReference>
<dbReference type="Gene3D" id="3.40.1170.60">
    <property type="match status" value="1"/>
</dbReference>
<comment type="catalytic activity">
    <reaction evidence="14">
        <text>DNA(n) + a 2'-deoxyribonucleoside 5'-triphosphate = DNA(n+1) + diphosphate</text>
        <dbReference type="Rhea" id="RHEA:22508"/>
        <dbReference type="Rhea" id="RHEA-COMP:17339"/>
        <dbReference type="Rhea" id="RHEA-COMP:17340"/>
        <dbReference type="ChEBI" id="CHEBI:33019"/>
        <dbReference type="ChEBI" id="CHEBI:61560"/>
        <dbReference type="ChEBI" id="CHEBI:173112"/>
        <dbReference type="EC" id="2.7.7.7"/>
    </reaction>
</comment>
<keyword evidence="8" id="KW-0479">Metal-binding</keyword>
<evidence type="ECO:0000256" key="8">
    <source>
        <dbReference type="ARBA" id="ARBA00022723"/>
    </source>
</evidence>
<evidence type="ECO:0000313" key="18">
    <source>
        <dbReference type="RefSeq" id="XP_010909115.1"/>
    </source>
</evidence>
<dbReference type="EC" id="2.7.7.7" evidence="5"/>
<keyword evidence="11" id="KW-0234">DNA repair</keyword>
<comment type="subcellular location">
    <subcellularLocation>
        <location evidence="3">Nucleus</location>
    </subcellularLocation>
</comment>
<feature type="region of interest" description="Disordered" evidence="15">
    <location>
        <begin position="463"/>
        <end position="500"/>
    </location>
</feature>
<dbReference type="GO" id="GO:0006281">
    <property type="term" value="P:DNA repair"/>
    <property type="evidence" value="ECO:0007669"/>
    <property type="project" value="UniProtKB-KW"/>
</dbReference>
<evidence type="ECO:0000256" key="14">
    <source>
        <dbReference type="ARBA" id="ARBA00049244"/>
    </source>
</evidence>
<evidence type="ECO:0000256" key="10">
    <source>
        <dbReference type="ARBA" id="ARBA00022842"/>
    </source>
</evidence>
<dbReference type="GO" id="GO:0042276">
    <property type="term" value="P:error-prone translesion synthesis"/>
    <property type="evidence" value="ECO:0007669"/>
    <property type="project" value="TreeGrafter"/>
</dbReference>
<dbReference type="GO" id="GO:0035861">
    <property type="term" value="C:site of double-strand break"/>
    <property type="evidence" value="ECO:0007669"/>
    <property type="project" value="TreeGrafter"/>
</dbReference>
<feature type="compositionally biased region" description="Polar residues" evidence="15">
    <location>
        <begin position="615"/>
        <end position="626"/>
    </location>
</feature>
<evidence type="ECO:0000256" key="3">
    <source>
        <dbReference type="ARBA" id="ARBA00004123"/>
    </source>
</evidence>
<feature type="region of interest" description="Disordered" evidence="15">
    <location>
        <begin position="554"/>
        <end position="573"/>
    </location>
</feature>
<evidence type="ECO:0000256" key="1">
    <source>
        <dbReference type="ARBA" id="ARBA00001936"/>
    </source>
</evidence>
<keyword evidence="9" id="KW-0227">DNA damage</keyword>
<dbReference type="InterPro" id="IPR043128">
    <property type="entry name" value="Rev_trsase/Diguanyl_cyclase"/>
</dbReference>
<feature type="compositionally biased region" description="Polar residues" evidence="15">
    <location>
        <begin position="562"/>
        <end position="573"/>
    </location>
</feature>
<dbReference type="FunFam" id="3.30.70.270:FF:000029">
    <property type="entry name" value="DNA polymerase eta"/>
    <property type="match status" value="1"/>
</dbReference>
<protein>
    <recommendedName>
        <fullName evidence="13">DNA polymerase eta</fullName>
        <ecNumber evidence="5">2.7.7.7</ecNumber>
    </recommendedName>
</protein>
<keyword evidence="6" id="KW-0808">Transferase</keyword>
<dbReference type="AlphaFoldDB" id="A0A6I9QID9"/>
<evidence type="ECO:0000256" key="12">
    <source>
        <dbReference type="ARBA" id="ARBA00023242"/>
    </source>
</evidence>
<dbReference type="SUPFAM" id="SSF56672">
    <property type="entry name" value="DNA/RNA polymerases"/>
    <property type="match status" value="1"/>
</dbReference>
<dbReference type="GO" id="GO:0005634">
    <property type="term" value="C:nucleus"/>
    <property type="evidence" value="ECO:0007669"/>
    <property type="project" value="UniProtKB-SubCell"/>
</dbReference>
<dbReference type="GO" id="GO:0046872">
    <property type="term" value="F:metal ion binding"/>
    <property type="evidence" value="ECO:0007669"/>
    <property type="project" value="UniProtKB-KW"/>
</dbReference>
<evidence type="ECO:0000256" key="4">
    <source>
        <dbReference type="ARBA" id="ARBA00010945"/>
    </source>
</evidence>
<dbReference type="Pfam" id="PF14377">
    <property type="entry name" value="UBM"/>
    <property type="match status" value="3"/>
</dbReference>
<dbReference type="RefSeq" id="XP_010909115.1">
    <property type="nucleotide sequence ID" value="XM_010910813.3"/>
</dbReference>
<evidence type="ECO:0000256" key="6">
    <source>
        <dbReference type="ARBA" id="ARBA00022679"/>
    </source>
</evidence>